<evidence type="ECO:0000256" key="9">
    <source>
        <dbReference type="RuleBase" id="RU364116"/>
    </source>
</evidence>
<dbReference type="SUPFAM" id="SSF102114">
    <property type="entry name" value="Radical SAM enzymes"/>
    <property type="match status" value="1"/>
</dbReference>
<protein>
    <recommendedName>
        <fullName evidence="2 9">Heme chaperone HemW</fullName>
    </recommendedName>
</protein>
<dbReference type="PANTHER" id="PTHR13932:SF5">
    <property type="entry name" value="RADICAL S-ADENOSYL METHIONINE DOMAIN-CONTAINING PROTEIN 1, MITOCHONDRIAL"/>
    <property type="match status" value="1"/>
</dbReference>
<dbReference type="PANTHER" id="PTHR13932">
    <property type="entry name" value="COPROPORPHYRINIGEN III OXIDASE"/>
    <property type="match status" value="1"/>
</dbReference>
<comment type="similarity">
    <text evidence="1">Belongs to the anaerobic coproporphyrinogen-III oxidase family. HemW subfamily.</text>
</comment>
<evidence type="ECO:0000256" key="2">
    <source>
        <dbReference type="ARBA" id="ARBA00017228"/>
    </source>
</evidence>
<keyword evidence="9" id="KW-0004">4Fe-4S</keyword>
<keyword evidence="13" id="KW-1185">Reference proteome</keyword>
<dbReference type="CDD" id="cd01335">
    <property type="entry name" value="Radical_SAM"/>
    <property type="match status" value="1"/>
</dbReference>
<dbReference type="PROSITE" id="PS51918">
    <property type="entry name" value="RADICAL_SAM"/>
    <property type="match status" value="1"/>
</dbReference>
<sequence length="438" mass="47148">MSNDEGPDASSVRPLVVPAADGRIDGTAADGRIDGTAADGRIDGTAADGRIDGTAADGRIDGSAADDPFGVYVHVPFCSVRCGYCDFNTYTADELGEGATRASFADTAIAEVHRMAEAVGPRPVETVFFGGGTPTQLPAEDLVRILGAVDDTLGLAPGAEVTTEANPDSVDATGLRILREGGFTRISFGVQSAVRHVLATLERTHDPERVPQAVRWAREAGFDQLSIDLIYGTPGESLQDWEHTLDQAVALEPDHVSAYALIVEDGTAFARKVRRGEVTMPDDDETAEKYLLADERLGAAGLGWYELSNWARDESAHCRHNLLYWRSDDWWGIGPGAHSHVAGRRWWNVKHPAAYAGRLAAGRSPELDAEVVDDATQRMEQVMLRSRLREGVPTSLVASRGSALADLERRGLVDVDLDRVVLTLEGRLLADAVVRDLT</sequence>
<keyword evidence="5 9" id="KW-0479">Metal-binding</keyword>
<dbReference type="Gene3D" id="3.20.20.70">
    <property type="entry name" value="Aldolase class I"/>
    <property type="match status" value="1"/>
</dbReference>
<feature type="domain" description="Radical SAM core" evidence="11">
    <location>
        <begin position="63"/>
        <end position="300"/>
    </location>
</feature>
<dbReference type="SMART" id="SM00729">
    <property type="entry name" value="Elp3"/>
    <property type="match status" value="1"/>
</dbReference>
<dbReference type="InterPro" id="IPR006638">
    <property type="entry name" value="Elp3/MiaA/NifB-like_rSAM"/>
</dbReference>
<evidence type="ECO:0000259" key="11">
    <source>
        <dbReference type="PROSITE" id="PS51918"/>
    </source>
</evidence>
<name>A0ABN2VYN1_9ACTN</name>
<dbReference type="NCBIfam" id="TIGR00539">
    <property type="entry name" value="hemN_rel"/>
    <property type="match status" value="1"/>
</dbReference>
<dbReference type="SFLD" id="SFLDF00562">
    <property type="entry name" value="HemN-like__clustered_with_heat"/>
    <property type="match status" value="1"/>
</dbReference>
<keyword evidence="7 9" id="KW-0411">Iron-sulfur</keyword>
<proteinExistence type="inferred from homology"/>
<dbReference type="InterPro" id="IPR058240">
    <property type="entry name" value="rSAM_sf"/>
</dbReference>
<comment type="subcellular location">
    <subcellularLocation>
        <location evidence="9">Cytoplasm</location>
    </subcellularLocation>
</comment>
<evidence type="ECO:0000256" key="1">
    <source>
        <dbReference type="ARBA" id="ARBA00006100"/>
    </source>
</evidence>
<comment type="caution">
    <text evidence="12">The sequence shown here is derived from an EMBL/GenBank/DDBJ whole genome shotgun (WGS) entry which is preliminary data.</text>
</comment>
<dbReference type="SFLD" id="SFLDF00288">
    <property type="entry name" value="HemN-like__clustered_with_nucl"/>
    <property type="match status" value="1"/>
</dbReference>
<gene>
    <name evidence="12" type="primary">hemW</name>
    <name evidence="12" type="ORF">GCM10009821_14540</name>
</gene>
<keyword evidence="4 9" id="KW-0949">S-adenosyl-L-methionine</keyword>
<organism evidence="12 13">
    <name type="scientific">Aeromicrobium halocynthiae</name>
    <dbReference type="NCBI Taxonomy" id="560557"/>
    <lineage>
        <taxon>Bacteria</taxon>
        <taxon>Bacillati</taxon>
        <taxon>Actinomycetota</taxon>
        <taxon>Actinomycetes</taxon>
        <taxon>Propionibacteriales</taxon>
        <taxon>Nocardioidaceae</taxon>
        <taxon>Aeromicrobium</taxon>
    </lineage>
</organism>
<keyword evidence="6 9" id="KW-0408">Iron</keyword>
<evidence type="ECO:0000313" key="12">
    <source>
        <dbReference type="EMBL" id="GAA2076377.1"/>
    </source>
</evidence>
<feature type="region of interest" description="Disordered" evidence="10">
    <location>
        <begin position="26"/>
        <end position="46"/>
    </location>
</feature>
<dbReference type="EMBL" id="BAAAPY010000004">
    <property type="protein sequence ID" value="GAA2076377.1"/>
    <property type="molecule type" value="Genomic_DNA"/>
</dbReference>
<accession>A0ABN2VYN1</accession>
<dbReference type="InterPro" id="IPR013785">
    <property type="entry name" value="Aldolase_TIM"/>
</dbReference>
<evidence type="ECO:0000256" key="6">
    <source>
        <dbReference type="ARBA" id="ARBA00023004"/>
    </source>
</evidence>
<dbReference type="Proteomes" id="UP001501480">
    <property type="component" value="Unassembled WGS sequence"/>
</dbReference>
<evidence type="ECO:0000256" key="5">
    <source>
        <dbReference type="ARBA" id="ARBA00022723"/>
    </source>
</evidence>
<evidence type="ECO:0000256" key="3">
    <source>
        <dbReference type="ARBA" id="ARBA00022617"/>
    </source>
</evidence>
<dbReference type="SFLD" id="SFLDS00029">
    <property type="entry name" value="Radical_SAM"/>
    <property type="match status" value="1"/>
</dbReference>
<keyword evidence="9" id="KW-0963">Cytoplasm</keyword>
<dbReference type="InterPro" id="IPR004559">
    <property type="entry name" value="HemW-like"/>
</dbReference>
<evidence type="ECO:0000256" key="7">
    <source>
        <dbReference type="ARBA" id="ARBA00023014"/>
    </source>
</evidence>
<evidence type="ECO:0000313" key="13">
    <source>
        <dbReference type="Proteomes" id="UP001501480"/>
    </source>
</evidence>
<reference evidence="12 13" key="1">
    <citation type="journal article" date="2019" name="Int. J. Syst. Evol. Microbiol.">
        <title>The Global Catalogue of Microorganisms (GCM) 10K type strain sequencing project: providing services to taxonomists for standard genome sequencing and annotation.</title>
        <authorList>
            <consortium name="The Broad Institute Genomics Platform"/>
            <consortium name="The Broad Institute Genome Sequencing Center for Infectious Disease"/>
            <person name="Wu L."/>
            <person name="Ma J."/>
        </authorList>
    </citation>
    <scope>NUCLEOTIDE SEQUENCE [LARGE SCALE GENOMIC DNA]</scope>
    <source>
        <strain evidence="12 13">JCM 15749</strain>
    </source>
</reference>
<keyword evidence="3 9" id="KW-0349">Heme</keyword>
<evidence type="ECO:0000256" key="8">
    <source>
        <dbReference type="ARBA" id="ARBA00023186"/>
    </source>
</evidence>
<dbReference type="SFLD" id="SFLDG01065">
    <property type="entry name" value="anaerobic_coproporphyrinogen-I"/>
    <property type="match status" value="1"/>
</dbReference>
<dbReference type="SFLD" id="SFLDG01082">
    <property type="entry name" value="B12-binding_domain_containing"/>
    <property type="match status" value="1"/>
</dbReference>
<evidence type="ECO:0000256" key="10">
    <source>
        <dbReference type="SAM" id="MobiDB-lite"/>
    </source>
</evidence>
<dbReference type="Pfam" id="PF04055">
    <property type="entry name" value="Radical_SAM"/>
    <property type="match status" value="1"/>
</dbReference>
<dbReference type="InterPro" id="IPR034505">
    <property type="entry name" value="Coproporphyrinogen-III_oxidase"/>
</dbReference>
<evidence type="ECO:0000256" key="4">
    <source>
        <dbReference type="ARBA" id="ARBA00022691"/>
    </source>
</evidence>
<dbReference type="InterPro" id="IPR007197">
    <property type="entry name" value="rSAM"/>
</dbReference>
<comment type="function">
    <text evidence="9">Probably acts as a heme chaperone, transferring heme to an unknown acceptor. Binds one molecule of heme per monomer, possibly covalently. Binds 1 [4Fe-4S] cluster. The cluster is coordinated with 3 cysteines and an exchangeable S-adenosyl-L-methionine.</text>
</comment>
<keyword evidence="8 9" id="KW-0143">Chaperone</keyword>